<sequence length="249" mass="26612">MVARKNQHSPIPVEVTKIQTLSPLIRRITVAAGSLRSMVGGVPAQWMKVFFPAPSGQRRVGRAISIRHLDSTNGRMDLDFVLHGDSGPASRWANHARPGKILMLAGPRGGYAIDPKVPRYLLIGDATALPAIASIAEALPATAEADVVAEVADSLEEQPLASAATLRVHWLHSGTEAPGTTGRIELAVQALSFEPGDCRIWLAGESFMVRAVLTHLLVDRRISPGAICAKGYWKLGTAGHRREISSAEG</sequence>
<dbReference type="PANTHER" id="PTHR30157:SF0">
    <property type="entry name" value="NADPH-DEPENDENT FERRIC-CHELATE REDUCTASE"/>
    <property type="match status" value="1"/>
</dbReference>
<dbReference type="EMBL" id="PIUM01000025">
    <property type="protein sequence ID" value="PKU22967.1"/>
    <property type="molecule type" value="Genomic_DNA"/>
</dbReference>
<dbReference type="PANTHER" id="PTHR30157">
    <property type="entry name" value="FERRIC REDUCTASE, NADPH-DEPENDENT"/>
    <property type="match status" value="1"/>
</dbReference>
<dbReference type="InterPro" id="IPR017938">
    <property type="entry name" value="Riboflavin_synthase-like_b-brl"/>
</dbReference>
<name>A0A2N3PRD2_9PROT</name>
<protein>
    <submittedName>
        <fullName evidence="3">Siderophore-interacting protein</fullName>
    </submittedName>
</protein>
<dbReference type="SUPFAM" id="SSF63380">
    <property type="entry name" value="Riboflavin synthase domain-like"/>
    <property type="match status" value="1"/>
</dbReference>
<dbReference type="InterPro" id="IPR039374">
    <property type="entry name" value="SIP_fam"/>
</dbReference>
<dbReference type="SUPFAM" id="SSF52343">
    <property type="entry name" value="Ferredoxin reductase-like, C-terminal NADP-linked domain"/>
    <property type="match status" value="1"/>
</dbReference>
<dbReference type="Gene3D" id="3.40.50.80">
    <property type="entry name" value="Nucleotide-binding domain of ferredoxin-NADP reductase (FNR) module"/>
    <property type="match status" value="1"/>
</dbReference>
<evidence type="ECO:0000256" key="1">
    <source>
        <dbReference type="ARBA" id="ARBA00035644"/>
    </source>
</evidence>
<evidence type="ECO:0000313" key="3">
    <source>
        <dbReference type="EMBL" id="PKU22967.1"/>
    </source>
</evidence>
<keyword evidence="4" id="KW-1185">Reference proteome</keyword>
<dbReference type="RefSeq" id="WP_101252241.1">
    <property type="nucleotide sequence ID" value="NZ_PIUM01000025.1"/>
</dbReference>
<dbReference type="OrthoDB" id="9814826at2"/>
<evidence type="ECO:0000259" key="2">
    <source>
        <dbReference type="PROSITE" id="PS51384"/>
    </source>
</evidence>
<comment type="caution">
    <text evidence="3">The sequence shown here is derived from an EMBL/GenBank/DDBJ whole genome shotgun (WGS) entry which is preliminary data.</text>
</comment>
<dbReference type="AlphaFoldDB" id="A0A2N3PRD2"/>
<dbReference type="PROSITE" id="PS51384">
    <property type="entry name" value="FAD_FR"/>
    <property type="match status" value="1"/>
</dbReference>
<dbReference type="CDD" id="cd06193">
    <property type="entry name" value="siderophore_interacting"/>
    <property type="match status" value="1"/>
</dbReference>
<reference evidence="4" key="1">
    <citation type="submission" date="2017-12" db="EMBL/GenBank/DDBJ databases">
        <title>Draft genome sequence of Telmatospirillum siberiense 26-4b1T, an acidotolerant peatland alphaproteobacterium potentially involved in sulfur cycling.</title>
        <authorList>
            <person name="Hausmann B."/>
            <person name="Pjevac P."/>
            <person name="Schreck K."/>
            <person name="Herbold C.W."/>
            <person name="Daims H."/>
            <person name="Wagner M."/>
            <person name="Pester M."/>
            <person name="Loy A."/>
        </authorList>
    </citation>
    <scope>NUCLEOTIDE SEQUENCE [LARGE SCALE GENOMIC DNA]</scope>
    <source>
        <strain evidence="4">26-4b1</strain>
    </source>
</reference>
<dbReference type="InterPro" id="IPR039261">
    <property type="entry name" value="FNR_nucleotide-bd"/>
</dbReference>
<dbReference type="Gene3D" id="2.40.30.10">
    <property type="entry name" value="Translation factors"/>
    <property type="match status" value="1"/>
</dbReference>
<feature type="domain" description="FAD-binding FR-type" evidence="2">
    <location>
        <begin position="8"/>
        <end position="114"/>
    </location>
</feature>
<proteinExistence type="inferred from homology"/>
<dbReference type="InterPro" id="IPR007037">
    <property type="entry name" value="SIP_rossman_dom"/>
</dbReference>
<dbReference type="Pfam" id="PF04954">
    <property type="entry name" value="SIP"/>
    <property type="match status" value="1"/>
</dbReference>
<evidence type="ECO:0000313" key="4">
    <source>
        <dbReference type="Proteomes" id="UP000233293"/>
    </source>
</evidence>
<organism evidence="3 4">
    <name type="scientific">Telmatospirillum siberiense</name>
    <dbReference type="NCBI Taxonomy" id="382514"/>
    <lineage>
        <taxon>Bacteria</taxon>
        <taxon>Pseudomonadati</taxon>
        <taxon>Pseudomonadota</taxon>
        <taxon>Alphaproteobacteria</taxon>
        <taxon>Rhodospirillales</taxon>
        <taxon>Rhodospirillaceae</taxon>
        <taxon>Telmatospirillum</taxon>
    </lineage>
</organism>
<dbReference type="Proteomes" id="UP000233293">
    <property type="component" value="Unassembled WGS sequence"/>
</dbReference>
<dbReference type="GO" id="GO:0016491">
    <property type="term" value="F:oxidoreductase activity"/>
    <property type="evidence" value="ECO:0007669"/>
    <property type="project" value="InterPro"/>
</dbReference>
<dbReference type="Pfam" id="PF08021">
    <property type="entry name" value="FAD_binding_9"/>
    <property type="match status" value="1"/>
</dbReference>
<accession>A0A2N3PRD2</accession>
<dbReference type="InterPro" id="IPR013113">
    <property type="entry name" value="SIP_FAD-bd"/>
</dbReference>
<gene>
    <name evidence="3" type="ORF">CWS72_19125</name>
</gene>
<dbReference type="InterPro" id="IPR017927">
    <property type="entry name" value="FAD-bd_FR_type"/>
</dbReference>
<comment type="similarity">
    <text evidence="1">Belongs to the SIP oxidoreductase family.</text>
</comment>